<dbReference type="Gene3D" id="3.10.330.10">
    <property type="match status" value="1"/>
</dbReference>
<protein>
    <submittedName>
        <fullName evidence="5">UFD1L</fullName>
    </submittedName>
</protein>
<gene>
    <name evidence="5" type="primary">UFD1L</name>
    <name evidence="5" type="ORF">EHP00_116</name>
</gene>
<dbReference type="Pfam" id="PF24842">
    <property type="entry name" value="UFD1_N2"/>
    <property type="match status" value="1"/>
</dbReference>
<dbReference type="InterPro" id="IPR004854">
    <property type="entry name" value="Ufd1-like"/>
</dbReference>
<dbReference type="InterPro" id="IPR042299">
    <property type="entry name" value="Ufd1-like_Nn"/>
</dbReference>
<evidence type="ECO:0000259" key="4">
    <source>
        <dbReference type="Pfam" id="PF24842"/>
    </source>
</evidence>
<dbReference type="GO" id="GO:0006511">
    <property type="term" value="P:ubiquitin-dependent protein catabolic process"/>
    <property type="evidence" value="ECO:0007669"/>
    <property type="project" value="InterPro"/>
</dbReference>
<dbReference type="EMBL" id="MNPJ01000019">
    <property type="protein sequence ID" value="OQS54611.1"/>
    <property type="molecule type" value="Genomic_DNA"/>
</dbReference>
<dbReference type="STRING" id="646526.A0A1W0E5T9"/>
<dbReference type="Pfam" id="PF03152">
    <property type="entry name" value="UFD1_N1"/>
    <property type="match status" value="1"/>
</dbReference>
<dbReference type="VEuPathDB" id="MicrosporidiaDB:EHP00_116"/>
<reference evidence="5 6" key="1">
    <citation type="journal article" date="2017" name="Environ. Microbiol.">
        <title>Decay of the glycolytic pathway and adaptation to intranuclear parasitism within Enterocytozoonidae microsporidia.</title>
        <authorList>
            <person name="Wiredu Boakye D."/>
            <person name="Jaroenlak P."/>
            <person name="Prachumwat A."/>
            <person name="Williams T.A."/>
            <person name="Bateman K.S."/>
            <person name="Itsathitphaisarn O."/>
            <person name="Sritunyalucksana K."/>
            <person name="Paszkiewicz K.H."/>
            <person name="Moore K.A."/>
            <person name="Stentiford G.D."/>
            <person name="Williams B.A."/>
        </authorList>
    </citation>
    <scope>NUCLEOTIDE SEQUENCE [LARGE SCALE GENOMIC DNA]</scope>
    <source>
        <strain evidence="5 6">TH1</strain>
    </source>
</reference>
<keyword evidence="6" id="KW-1185">Reference proteome</keyword>
<comment type="caution">
    <text evidence="5">The sequence shown here is derived from an EMBL/GenBank/DDBJ whole genome shotgun (WGS) entry which is preliminary data.</text>
</comment>
<dbReference type="AlphaFoldDB" id="A0A1W0E5T9"/>
<name>A0A1W0E5T9_9MICR</name>
<dbReference type="GO" id="GO:0034098">
    <property type="term" value="C:VCP-NPL4-UFD1 AAA ATPase complex"/>
    <property type="evidence" value="ECO:0007669"/>
    <property type="project" value="TreeGrafter"/>
</dbReference>
<dbReference type="Gene3D" id="2.40.40.50">
    <property type="entry name" value="Ubiquitin fusion degradation protein UFD1, N-terminal domain"/>
    <property type="match status" value="1"/>
</dbReference>
<accession>A0A1W0E5T9</accession>
<comment type="similarity">
    <text evidence="1">Belongs to the UFD1 family.</text>
</comment>
<evidence type="ECO:0000256" key="1">
    <source>
        <dbReference type="ARBA" id="ARBA00006043"/>
    </source>
</evidence>
<sequence length="231" mass="26850">MHFFTNYQEPQSWVLKPVKYPKKSQDNFSSKVMLPISILSELTISNLPLPYIFEITHENKILRTKCTVGNFMDYEGEVIVPEWMWLHLDLKSSKHAIVSYVRVPIGKKIKLLPHSVDFLQVENPKAELETSLRNYGVLTAGDEIRLNFVDFKNMAFTVVNIEPNEEGSVYIVDTDLNVEFEAPLGFEEQMKKEKTVLNFCITEKHEKYSLFEQKGITLFLDFEKLDSLSFN</sequence>
<dbReference type="GO" id="GO:0036503">
    <property type="term" value="P:ERAD pathway"/>
    <property type="evidence" value="ECO:0007669"/>
    <property type="project" value="TreeGrafter"/>
</dbReference>
<evidence type="ECO:0000256" key="2">
    <source>
        <dbReference type="ARBA" id="ARBA00022786"/>
    </source>
</evidence>
<dbReference type="GO" id="GO:0031593">
    <property type="term" value="F:polyubiquitin modification-dependent protein binding"/>
    <property type="evidence" value="ECO:0007669"/>
    <property type="project" value="TreeGrafter"/>
</dbReference>
<feature type="domain" description="Ubiquitin fusion degradation protein UFD1 N-terminal subdomain 2" evidence="4">
    <location>
        <begin position="106"/>
        <end position="183"/>
    </location>
</feature>
<dbReference type="InterPro" id="IPR055418">
    <property type="entry name" value="UFD1_N2"/>
</dbReference>
<feature type="domain" description="Ubiquitin fusion degradation protein UFD1 N-terminal subdomain 1" evidence="3">
    <location>
        <begin position="13"/>
        <end position="104"/>
    </location>
</feature>
<evidence type="ECO:0000259" key="3">
    <source>
        <dbReference type="Pfam" id="PF03152"/>
    </source>
</evidence>
<dbReference type="Proteomes" id="UP000192758">
    <property type="component" value="Unassembled WGS sequence"/>
</dbReference>
<proteinExistence type="inferred from homology"/>
<dbReference type="OrthoDB" id="422728at2759"/>
<organism evidence="5 6">
    <name type="scientific">Ecytonucleospora hepatopenaei</name>
    <dbReference type="NCBI Taxonomy" id="646526"/>
    <lineage>
        <taxon>Eukaryota</taxon>
        <taxon>Fungi</taxon>
        <taxon>Fungi incertae sedis</taxon>
        <taxon>Microsporidia</taxon>
        <taxon>Enterocytozoonidae</taxon>
        <taxon>Ecytonucleospora</taxon>
    </lineage>
</organism>
<dbReference type="InterPro" id="IPR055417">
    <property type="entry name" value="UFD1_N1"/>
</dbReference>
<keyword evidence="2" id="KW-0833">Ubl conjugation pathway</keyword>
<evidence type="ECO:0000313" key="5">
    <source>
        <dbReference type="EMBL" id="OQS54611.1"/>
    </source>
</evidence>
<dbReference type="PANTHER" id="PTHR12555">
    <property type="entry name" value="UBIQUITIN FUSION DEGRADATON PROTEIN 1"/>
    <property type="match status" value="1"/>
</dbReference>
<dbReference type="PANTHER" id="PTHR12555:SF13">
    <property type="entry name" value="UBIQUITIN RECOGNITION FACTOR IN ER-ASSOCIATED DEGRADATION PROTEIN 1"/>
    <property type="match status" value="1"/>
</dbReference>
<evidence type="ECO:0000313" key="6">
    <source>
        <dbReference type="Proteomes" id="UP000192758"/>
    </source>
</evidence>